<dbReference type="GO" id="GO:0032993">
    <property type="term" value="C:protein-DNA complex"/>
    <property type="evidence" value="ECO:0007669"/>
    <property type="project" value="TreeGrafter"/>
</dbReference>
<proteinExistence type="inferred from homology"/>
<sequence length="444" mass="46768">MPRVPSASSSARHSAALPAPPSRRSSRLVSSLGPGSKPSASRGAVKSEGGVKAEPADAAAAAPTAAQLNVAEPFVKAEPSETPLDALPLAHDPARASAAHAALASGSSLAALLDDPSSPALRQAASRLKAASQRAEALHGLPPLLPAEEVRLRTHILRPALPYDFGAARAHLEEADPRFRILFHQADFRKYLANGNEGPENLNLFKSLATSILGQQISWKAARAICLKFLALFDASTLDAAPAAPASADEEDPVAALPFPTPLQVLALPEGAVRSAGVSSAKEKALRDIAHRFADGRLDARRLSTATTEAAWEEMISARGVGPWTVQMILMLALRMPDILPVGDVGVQNGMLKFFLAPATGPVIPAHRRRPLGAGEAETPPASARGTPALPSGMRPEMLRARLAKKGKKGAALEPDEMERLTESWRPFRSLACLLMWPIADVLV</sequence>
<evidence type="ECO:0000256" key="1">
    <source>
        <dbReference type="ARBA" id="ARBA00010817"/>
    </source>
</evidence>
<dbReference type="AlphaFoldDB" id="A0A316Z7M1"/>
<feature type="domain" description="HhH-GPD" evidence="5">
    <location>
        <begin position="213"/>
        <end position="403"/>
    </location>
</feature>
<dbReference type="GO" id="GO:0006307">
    <property type="term" value="P:DNA alkylation repair"/>
    <property type="evidence" value="ECO:0007669"/>
    <property type="project" value="TreeGrafter"/>
</dbReference>
<protein>
    <submittedName>
        <fullName evidence="6">DNA glycosylase</fullName>
    </submittedName>
</protein>
<accession>A0A316Z7M1</accession>
<dbReference type="InterPro" id="IPR051912">
    <property type="entry name" value="Alkylbase_DNA_Glycosylase/TA"/>
</dbReference>
<comment type="similarity">
    <text evidence="1">Belongs to the alkylbase DNA glycosidase AlkA family.</text>
</comment>
<keyword evidence="2" id="KW-0227">DNA damage</keyword>
<dbReference type="EMBL" id="KZ819300">
    <property type="protein sequence ID" value="PWN96225.1"/>
    <property type="molecule type" value="Genomic_DNA"/>
</dbReference>
<dbReference type="GO" id="GO:0005634">
    <property type="term" value="C:nucleus"/>
    <property type="evidence" value="ECO:0007669"/>
    <property type="project" value="TreeGrafter"/>
</dbReference>
<feature type="region of interest" description="Disordered" evidence="4">
    <location>
        <begin position="367"/>
        <end position="395"/>
    </location>
</feature>
<dbReference type="PANTHER" id="PTHR43003">
    <property type="entry name" value="DNA-3-METHYLADENINE GLYCOSYLASE"/>
    <property type="match status" value="1"/>
</dbReference>
<dbReference type="SUPFAM" id="SSF48150">
    <property type="entry name" value="DNA-glycosylase"/>
    <property type="match status" value="1"/>
</dbReference>
<dbReference type="GO" id="GO:0006285">
    <property type="term" value="P:base-excision repair, AP site formation"/>
    <property type="evidence" value="ECO:0007669"/>
    <property type="project" value="TreeGrafter"/>
</dbReference>
<evidence type="ECO:0000256" key="4">
    <source>
        <dbReference type="SAM" id="MobiDB-lite"/>
    </source>
</evidence>
<dbReference type="GO" id="GO:0032131">
    <property type="term" value="F:alkylated DNA binding"/>
    <property type="evidence" value="ECO:0007669"/>
    <property type="project" value="TreeGrafter"/>
</dbReference>
<dbReference type="FunFam" id="1.10.340.30:FF:000004">
    <property type="entry name" value="DNA-3-methyladenine glycosylase II"/>
    <property type="match status" value="1"/>
</dbReference>
<dbReference type="Gene3D" id="1.10.1670.40">
    <property type="match status" value="1"/>
</dbReference>
<organism evidence="6 7">
    <name type="scientific">Tilletiopsis washingtonensis</name>
    <dbReference type="NCBI Taxonomy" id="58919"/>
    <lineage>
        <taxon>Eukaryota</taxon>
        <taxon>Fungi</taxon>
        <taxon>Dikarya</taxon>
        <taxon>Basidiomycota</taxon>
        <taxon>Ustilaginomycotina</taxon>
        <taxon>Exobasidiomycetes</taxon>
        <taxon>Entylomatales</taxon>
        <taxon>Entylomatales incertae sedis</taxon>
        <taxon>Tilletiopsis</taxon>
    </lineage>
</organism>
<dbReference type="Gene3D" id="1.10.1670.10">
    <property type="entry name" value="Helix-hairpin-Helix base-excision DNA repair enzymes (C-terminal)"/>
    <property type="match status" value="1"/>
</dbReference>
<evidence type="ECO:0000256" key="2">
    <source>
        <dbReference type="ARBA" id="ARBA00022763"/>
    </source>
</evidence>
<dbReference type="RefSeq" id="XP_025596504.1">
    <property type="nucleotide sequence ID" value="XM_025740651.1"/>
</dbReference>
<dbReference type="Pfam" id="PF00730">
    <property type="entry name" value="HhH-GPD"/>
    <property type="match status" value="1"/>
</dbReference>
<dbReference type="PANTHER" id="PTHR43003:SF5">
    <property type="entry name" value="DNA-3-METHYLADENINE GLYCOSYLASE"/>
    <property type="match status" value="1"/>
</dbReference>
<feature type="region of interest" description="Disordered" evidence="4">
    <location>
        <begin position="1"/>
        <end position="58"/>
    </location>
</feature>
<feature type="compositionally biased region" description="Low complexity" evidence="4">
    <location>
        <begin position="1"/>
        <end position="17"/>
    </location>
</feature>
<dbReference type="CDD" id="cd00056">
    <property type="entry name" value="ENDO3c"/>
    <property type="match status" value="1"/>
</dbReference>
<evidence type="ECO:0000313" key="7">
    <source>
        <dbReference type="Proteomes" id="UP000245946"/>
    </source>
</evidence>
<dbReference type="GO" id="GO:0000702">
    <property type="term" value="F:oxidized base lesion DNA N-glycosylase activity"/>
    <property type="evidence" value="ECO:0007669"/>
    <property type="project" value="UniProtKB-ARBA"/>
</dbReference>
<dbReference type="InterPro" id="IPR003265">
    <property type="entry name" value="HhH-GPD_domain"/>
</dbReference>
<gene>
    <name evidence="6" type="ORF">FA09DRAFT_310962</name>
</gene>
<dbReference type="GO" id="GO:0008725">
    <property type="term" value="F:DNA-3-methyladenine glycosylase activity"/>
    <property type="evidence" value="ECO:0007669"/>
    <property type="project" value="TreeGrafter"/>
</dbReference>
<keyword evidence="3" id="KW-0234">DNA repair</keyword>
<dbReference type="SMART" id="SM00478">
    <property type="entry name" value="ENDO3c"/>
    <property type="match status" value="1"/>
</dbReference>
<dbReference type="InterPro" id="IPR011257">
    <property type="entry name" value="DNA_glycosylase"/>
</dbReference>
<name>A0A316Z7M1_9BASI</name>
<evidence type="ECO:0000259" key="5">
    <source>
        <dbReference type="SMART" id="SM00478"/>
    </source>
</evidence>
<dbReference type="GeneID" id="37268197"/>
<dbReference type="Gene3D" id="1.10.340.30">
    <property type="entry name" value="Hypothetical protein, domain 2"/>
    <property type="match status" value="1"/>
</dbReference>
<dbReference type="InterPro" id="IPR023170">
    <property type="entry name" value="HhH_base_excis_C"/>
</dbReference>
<dbReference type="STRING" id="58919.A0A316Z7M1"/>
<reference evidence="6 7" key="1">
    <citation type="journal article" date="2018" name="Mol. Biol. Evol.">
        <title>Broad Genomic Sampling Reveals a Smut Pathogenic Ancestry of the Fungal Clade Ustilaginomycotina.</title>
        <authorList>
            <person name="Kijpornyongpan T."/>
            <person name="Mondo S.J."/>
            <person name="Barry K."/>
            <person name="Sandor L."/>
            <person name="Lee J."/>
            <person name="Lipzen A."/>
            <person name="Pangilinan J."/>
            <person name="LaButti K."/>
            <person name="Hainaut M."/>
            <person name="Henrissat B."/>
            <person name="Grigoriev I.V."/>
            <person name="Spatafora J.W."/>
            <person name="Aime M.C."/>
        </authorList>
    </citation>
    <scope>NUCLEOTIDE SEQUENCE [LARGE SCALE GENOMIC DNA]</scope>
    <source>
        <strain evidence="6 7">MCA 4186</strain>
    </source>
</reference>
<evidence type="ECO:0000313" key="6">
    <source>
        <dbReference type="EMBL" id="PWN96225.1"/>
    </source>
</evidence>
<dbReference type="GO" id="GO:0043916">
    <property type="term" value="F:DNA-7-methylguanine glycosylase activity"/>
    <property type="evidence" value="ECO:0007669"/>
    <property type="project" value="TreeGrafter"/>
</dbReference>
<dbReference type="OrthoDB" id="415889at2759"/>
<keyword evidence="7" id="KW-1185">Reference proteome</keyword>
<evidence type="ECO:0000256" key="3">
    <source>
        <dbReference type="ARBA" id="ARBA00023204"/>
    </source>
</evidence>
<dbReference type="Proteomes" id="UP000245946">
    <property type="component" value="Unassembled WGS sequence"/>
</dbReference>